<dbReference type="Proteomes" id="UP000817658">
    <property type="component" value="Chromosome 1"/>
</dbReference>
<dbReference type="EMBL" id="AP002908">
    <property type="protein sequence ID" value="BAD44951.1"/>
    <property type="molecule type" value="Genomic_DNA"/>
</dbReference>
<evidence type="ECO:0000313" key="3">
    <source>
        <dbReference type="Proteomes" id="UP000000763"/>
    </source>
</evidence>
<organism evidence="2">
    <name type="scientific">Oryza sativa subsp. japonica</name>
    <name type="common">Rice</name>
    <dbReference type="NCBI Taxonomy" id="39947"/>
    <lineage>
        <taxon>Eukaryota</taxon>
        <taxon>Viridiplantae</taxon>
        <taxon>Streptophyta</taxon>
        <taxon>Embryophyta</taxon>
        <taxon>Tracheophyta</taxon>
        <taxon>Spermatophyta</taxon>
        <taxon>Magnoliopsida</taxon>
        <taxon>Liliopsida</taxon>
        <taxon>Poales</taxon>
        <taxon>Poaceae</taxon>
        <taxon>BOP clade</taxon>
        <taxon>Oryzoideae</taxon>
        <taxon>Oryzeae</taxon>
        <taxon>Oryzinae</taxon>
        <taxon>Oryza</taxon>
        <taxon>Oryza sativa</taxon>
    </lineage>
</organism>
<gene>
    <name evidence="1" type="ORF">P0013G02.11</name>
    <name evidence="2" type="ORF">P0022F12.35</name>
</gene>
<proteinExistence type="predicted"/>
<dbReference type="EMBL" id="AP003310">
    <property type="protein sequence ID" value="BAD45122.1"/>
    <property type="molecule type" value="Genomic_DNA"/>
</dbReference>
<dbReference type="Proteomes" id="UP000000763">
    <property type="component" value="Chromosome 1"/>
</dbReference>
<reference evidence="2" key="1">
    <citation type="journal article" date="2002" name="Nature">
        <title>The genome sequence and structure of rice chromosome 1.</title>
        <authorList>
            <person name="Sasaki T."/>
            <person name="Matsumoto T."/>
            <person name="Yamamoto K."/>
            <person name="Sakata K."/>
            <person name="Baba T."/>
            <person name="Katayose Y."/>
            <person name="Wu J."/>
            <person name="Niimura Y."/>
            <person name="Cheng Z."/>
            <person name="Nagamura Y."/>
            <person name="Antonio B.A."/>
            <person name="Kanamori H."/>
            <person name="Hosokawa S."/>
            <person name="Masukawa M."/>
            <person name="Arikawa K."/>
            <person name="Chiden Y."/>
            <person name="Hayashi M."/>
            <person name="Okamoto M."/>
            <person name="Ando T."/>
            <person name="Aoki H."/>
            <person name="Arita K."/>
            <person name="Hamada M."/>
            <person name="Harada C."/>
            <person name="Hijishita S."/>
            <person name="Honda M."/>
            <person name="Ichikawa Y."/>
            <person name="Idonuma A."/>
            <person name="Iijima M."/>
            <person name="Ikeda M."/>
            <person name="Ikeno M."/>
            <person name="Itoh S."/>
            <person name="Itoh T."/>
            <person name="Itoh Y."/>
            <person name="Itoh Y."/>
            <person name="Iwabuchi A."/>
            <person name="Kamiya K."/>
            <person name="Karasawa W."/>
            <person name="Katagiri S."/>
            <person name="Kikuta A."/>
            <person name="Kobayashi N."/>
            <person name="Kono I."/>
            <person name="Machita K."/>
            <person name="Maehara T."/>
            <person name="Mizuno H."/>
            <person name="Mizubayashi T."/>
            <person name="Mukai Y."/>
            <person name="Nagasaki H."/>
            <person name="Nakashima M."/>
            <person name="Nakama Y."/>
            <person name="Nakamichi Y."/>
            <person name="Nakamura M."/>
            <person name="Namiki N."/>
            <person name="Negishi M."/>
            <person name="Ohta I."/>
            <person name="Ono N."/>
            <person name="Saji S."/>
            <person name="Sakai K."/>
            <person name="Shibata M."/>
            <person name="Shimokawa T."/>
            <person name="Shomura A."/>
            <person name="Song J."/>
            <person name="Takazaki Y."/>
            <person name="Terasawa K."/>
            <person name="Tsuji K."/>
            <person name="Waki K."/>
            <person name="Yamagata H."/>
            <person name="Yamane H."/>
            <person name="Yoshiki S."/>
            <person name="Yoshihara R."/>
            <person name="Yukawa K."/>
            <person name="Zhong H."/>
            <person name="Iwama H."/>
            <person name="Endo T."/>
            <person name="Ito H."/>
            <person name="Hahn J.H."/>
            <person name="Kim H.I."/>
            <person name="Eun M.Y."/>
            <person name="Yano M."/>
            <person name="Jiang J."/>
            <person name="Gojobori T."/>
        </authorList>
    </citation>
    <scope>NUCLEOTIDE SEQUENCE</scope>
</reference>
<name>Q657A3_ORYSJ</name>
<evidence type="ECO:0000313" key="2">
    <source>
        <dbReference type="EMBL" id="BAD45122.1"/>
    </source>
</evidence>
<sequence>MFSKSAYIRIFSLPLPVVHGLSEGTESTVNVLSEKVDLLKKVFDSLTMPHYVLHCLSRCQSLGSWTRSEDQILSARSPTESSSTLPMVGDHPSPVNTTHQLLHLVSIVAFFGPHSHRVKQATPWEISLVLGASCHFIKILSQIT</sequence>
<dbReference type="AlphaFoldDB" id="Q657A3"/>
<reference evidence="3" key="2">
    <citation type="journal article" date="2005" name="Nature">
        <title>The map-based sequence of the rice genome.</title>
        <authorList>
            <consortium name="International rice genome sequencing project (IRGSP)"/>
            <person name="Matsumoto T."/>
            <person name="Wu J."/>
            <person name="Kanamori H."/>
            <person name="Katayose Y."/>
            <person name="Fujisawa M."/>
            <person name="Namiki N."/>
            <person name="Mizuno H."/>
            <person name="Yamamoto K."/>
            <person name="Antonio B.A."/>
            <person name="Baba T."/>
            <person name="Sakata K."/>
            <person name="Nagamura Y."/>
            <person name="Aoki H."/>
            <person name="Arikawa K."/>
            <person name="Arita K."/>
            <person name="Bito T."/>
            <person name="Chiden Y."/>
            <person name="Fujitsuka N."/>
            <person name="Fukunaka R."/>
            <person name="Hamada M."/>
            <person name="Harada C."/>
            <person name="Hayashi A."/>
            <person name="Hijishita S."/>
            <person name="Honda M."/>
            <person name="Hosokawa S."/>
            <person name="Ichikawa Y."/>
            <person name="Idonuma A."/>
            <person name="Iijima M."/>
            <person name="Ikeda M."/>
            <person name="Ikeno M."/>
            <person name="Ito K."/>
            <person name="Ito S."/>
            <person name="Ito T."/>
            <person name="Ito Y."/>
            <person name="Ito Y."/>
            <person name="Iwabuchi A."/>
            <person name="Kamiya K."/>
            <person name="Karasawa W."/>
            <person name="Kurita K."/>
            <person name="Katagiri S."/>
            <person name="Kikuta A."/>
            <person name="Kobayashi H."/>
            <person name="Kobayashi N."/>
            <person name="Machita K."/>
            <person name="Maehara T."/>
            <person name="Masukawa M."/>
            <person name="Mizubayashi T."/>
            <person name="Mukai Y."/>
            <person name="Nagasaki H."/>
            <person name="Nagata Y."/>
            <person name="Naito S."/>
            <person name="Nakashima M."/>
            <person name="Nakama Y."/>
            <person name="Nakamichi Y."/>
            <person name="Nakamura M."/>
            <person name="Meguro A."/>
            <person name="Negishi M."/>
            <person name="Ohta I."/>
            <person name="Ohta T."/>
            <person name="Okamoto M."/>
            <person name="Ono N."/>
            <person name="Saji S."/>
            <person name="Sakaguchi M."/>
            <person name="Sakai K."/>
            <person name="Shibata M."/>
            <person name="Shimokawa T."/>
            <person name="Song J."/>
            <person name="Takazaki Y."/>
            <person name="Terasawa K."/>
            <person name="Tsugane M."/>
            <person name="Tsuji K."/>
            <person name="Ueda S."/>
            <person name="Waki K."/>
            <person name="Yamagata H."/>
            <person name="Yamamoto M."/>
            <person name="Yamamoto S."/>
            <person name="Yamane H."/>
            <person name="Yoshiki S."/>
            <person name="Yoshihara R."/>
            <person name="Yukawa K."/>
            <person name="Zhong H."/>
            <person name="Yano M."/>
            <person name="Yuan Q."/>
            <person name="Ouyang S."/>
            <person name="Liu J."/>
            <person name="Jones K.M."/>
            <person name="Gansberger K."/>
            <person name="Moffat K."/>
            <person name="Hill J."/>
            <person name="Bera J."/>
            <person name="Fadrosh D."/>
            <person name="Jin S."/>
            <person name="Johri S."/>
            <person name="Kim M."/>
            <person name="Overton L."/>
            <person name="Reardon M."/>
            <person name="Tsitrin T."/>
            <person name="Vuong H."/>
            <person name="Weaver B."/>
            <person name="Ciecko A."/>
            <person name="Tallon L."/>
            <person name="Jackson J."/>
            <person name="Pai G."/>
            <person name="Aken S.V."/>
            <person name="Utterback T."/>
            <person name="Reidmuller S."/>
            <person name="Feldblyum T."/>
            <person name="Hsiao J."/>
            <person name="Zismann V."/>
            <person name="Iobst S."/>
            <person name="de Vazeille A.R."/>
            <person name="Buell C.R."/>
            <person name="Ying K."/>
            <person name="Li Y."/>
            <person name="Lu T."/>
            <person name="Huang Y."/>
            <person name="Zhao Q."/>
            <person name="Feng Q."/>
            <person name="Zhang L."/>
            <person name="Zhu J."/>
            <person name="Weng Q."/>
            <person name="Mu J."/>
            <person name="Lu Y."/>
            <person name="Fan D."/>
            <person name="Liu Y."/>
            <person name="Guan J."/>
            <person name="Zhang Y."/>
            <person name="Yu S."/>
            <person name="Liu X."/>
            <person name="Zhang Y."/>
            <person name="Hong G."/>
            <person name="Han B."/>
            <person name="Choisne N."/>
            <person name="Demange N."/>
            <person name="Orjeda G."/>
            <person name="Samain S."/>
            <person name="Cattolico L."/>
            <person name="Pelletier E."/>
            <person name="Couloux A."/>
            <person name="Segurens B."/>
            <person name="Wincker P."/>
            <person name="D'Hont A."/>
            <person name="Scarpelli C."/>
            <person name="Weissenbach J."/>
            <person name="Salanoubat M."/>
            <person name="Quetier F."/>
            <person name="Yu Y."/>
            <person name="Kim H.R."/>
            <person name="Rambo T."/>
            <person name="Currie J."/>
            <person name="Collura K."/>
            <person name="Luo M."/>
            <person name="Yang T."/>
            <person name="Ammiraju J.S.S."/>
            <person name="Engler F."/>
            <person name="Soderlund C."/>
            <person name="Wing R.A."/>
            <person name="Palmer L.E."/>
            <person name="de la Bastide M."/>
            <person name="Spiegel L."/>
            <person name="Nascimento L."/>
            <person name="Zutavern T."/>
            <person name="O'Shaughnessy A."/>
            <person name="Dike S."/>
            <person name="Dedhia N."/>
            <person name="Preston R."/>
            <person name="Balija V."/>
            <person name="McCombie W.R."/>
            <person name="Chow T."/>
            <person name="Chen H."/>
            <person name="Chung M."/>
            <person name="Chen C."/>
            <person name="Shaw J."/>
            <person name="Wu H."/>
            <person name="Hsiao K."/>
            <person name="Chao Y."/>
            <person name="Chu M."/>
            <person name="Cheng C."/>
            <person name="Hour A."/>
            <person name="Lee P."/>
            <person name="Lin S."/>
            <person name="Lin Y."/>
            <person name="Liou J."/>
            <person name="Liu S."/>
            <person name="Hsing Y."/>
            <person name="Raghuvanshi S."/>
            <person name="Mohanty A."/>
            <person name="Bharti A.K."/>
            <person name="Gaur A."/>
            <person name="Gupta V."/>
            <person name="Kumar D."/>
            <person name="Ravi V."/>
            <person name="Vij S."/>
            <person name="Kapur A."/>
            <person name="Khurana P."/>
            <person name="Khurana P."/>
            <person name="Khurana J.P."/>
            <person name="Tyagi A.K."/>
            <person name="Gaikwad K."/>
            <person name="Singh A."/>
            <person name="Dalal V."/>
            <person name="Srivastava S."/>
            <person name="Dixit A."/>
            <person name="Pal A.K."/>
            <person name="Ghazi I.A."/>
            <person name="Yadav M."/>
            <person name="Pandit A."/>
            <person name="Bhargava A."/>
            <person name="Sureshbabu K."/>
            <person name="Batra K."/>
            <person name="Sharma T.R."/>
            <person name="Mohapatra T."/>
            <person name="Singh N.K."/>
            <person name="Messing J."/>
            <person name="Nelson A.B."/>
            <person name="Fuks G."/>
            <person name="Kavchok S."/>
            <person name="Keizer G."/>
            <person name="Linton E."/>
            <person name="Llaca V."/>
            <person name="Song R."/>
            <person name="Tanyolac B."/>
            <person name="Young S."/>
            <person name="Ho-Il K."/>
            <person name="Hahn J.H."/>
            <person name="Sangsakoo G."/>
            <person name="Vanavichit A."/>
            <person name="de Mattos Luiz.A.T."/>
            <person name="Zimmer P.D."/>
            <person name="Malone G."/>
            <person name="Dellagostin O."/>
            <person name="de Oliveira A.C."/>
            <person name="Bevan M."/>
            <person name="Bancroft I."/>
            <person name="Minx P."/>
            <person name="Cordum H."/>
            <person name="Wilson R."/>
            <person name="Cheng Z."/>
            <person name="Jin W."/>
            <person name="Jiang J."/>
            <person name="Leong S.A."/>
            <person name="Iwama H."/>
            <person name="Gojobori T."/>
            <person name="Itoh T."/>
            <person name="Niimura Y."/>
            <person name="Fujii Y."/>
            <person name="Habara T."/>
            <person name="Sakai H."/>
            <person name="Sato Y."/>
            <person name="Wilson G."/>
            <person name="Kumar K."/>
            <person name="McCouch S."/>
            <person name="Juretic N."/>
            <person name="Hoen D."/>
            <person name="Wright S."/>
            <person name="Bruskiewich R."/>
            <person name="Bureau T."/>
            <person name="Miyao A."/>
            <person name="Hirochika H."/>
            <person name="Nishikawa T."/>
            <person name="Kadowaki K."/>
            <person name="Sugiura M."/>
            <person name="Burr B."/>
            <person name="Sasaki T."/>
        </authorList>
    </citation>
    <scope>NUCLEOTIDE SEQUENCE [LARGE SCALE GENOMIC DNA]</scope>
    <source>
        <strain evidence="3">cv. Nipponbare</strain>
    </source>
</reference>
<protein>
    <submittedName>
        <fullName evidence="2">Uncharacterized protein</fullName>
    </submittedName>
</protein>
<reference evidence="3" key="3">
    <citation type="journal article" date="2008" name="Nucleic Acids Res.">
        <title>The rice annotation project database (RAP-DB): 2008 update.</title>
        <authorList>
            <consortium name="The rice annotation project (RAP)"/>
        </authorList>
    </citation>
    <scope>GENOME REANNOTATION</scope>
    <source>
        <strain evidence="3">cv. Nipponbare</strain>
    </source>
</reference>
<evidence type="ECO:0000313" key="1">
    <source>
        <dbReference type="EMBL" id="BAD44951.1"/>
    </source>
</evidence>
<accession>Q657A3</accession>